<dbReference type="STRING" id="1502745.SAMN02799620_03396"/>
<name>A0A1G4WH20_9MYCO</name>
<dbReference type="EMBL" id="FMUB01000006">
    <property type="protein sequence ID" value="SCX22822.1"/>
    <property type="molecule type" value="Genomic_DNA"/>
</dbReference>
<sequence length="141" mass="14602">MKVLAVGLLVVALGLAGCSKEIVGTPMADPAATAIQTPQTRAPRTIQIPIPSFPNLPIPSMPNLPGPGPSGPPPTGLAATTCGDYQTMDKTQQRQVIDAIGKDNELVQMNPELWLGLAGAMCAFTPKTTLVKDAVAGQGFR</sequence>
<dbReference type="AlphaFoldDB" id="A0A1G4WH20"/>
<gene>
    <name evidence="1" type="ORF">SAMN02799620_03396</name>
</gene>
<accession>A0A1G4WH20</accession>
<dbReference type="Proteomes" id="UP000199707">
    <property type="component" value="Unassembled WGS sequence"/>
</dbReference>
<evidence type="ECO:0000313" key="1">
    <source>
        <dbReference type="EMBL" id="SCX22822.1"/>
    </source>
</evidence>
<dbReference type="RefSeq" id="WP_090358910.1">
    <property type="nucleotide sequence ID" value="NZ_FMUB01000006.1"/>
</dbReference>
<organism evidence="1 2">
    <name type="scientific">Mycolicibacterium fluoranthenivorans</name>
    <dbReference type="NCBI Taxonomy" id="258505"/>
    <lineage>
        <taxon>Bacteria</taxon>
        <taxon>Bacillati</taxon>
        <taxon>Actinomycetota</taxon>
        <taxon>Actinomycetes</taxon>
        <taxon>Mycobacteriales</taxon>
        <taxon>Mycobacteriaceae</taxon>
        <taxon>Mycolicibacterium</taxon>
    </lineage>
</organism>
<dbReference type="PROSITE" id="PS51257">
    <property type="entry name" value="PROKAR_LIPOPROTEIN"/>
    <property type="match status" value="1"/>
</dbReference>
<proteinExistence type="predicted"/>
<protein>
    <submittedName>
        <fullName evidence="1">Uncharacterized protein</fullName>
    </submittedName>
</protein>
<evidence type="ECO:0000313" key="2">
    <source>
        <dbReference type="Proteomes" id="UP000199707"/>
    </source>
</evidence>
<reference evidence="2" key="1">
    <citation type="submission" date="2016-10" db="EMBL/GenBank/DDBJ databases">
        <authorList>
            <person name="Varghese N."/>
            <person name="Submissions S."/>
        </authorList>
    </citation>
    <scope>NUCLEOTIDE SEQUENCE [LARGE SCALE GENOMIC DNA]</scope>
    <source>
        <strain evidence="2">UNC267MFSha1.1M11</strain>
    </source>
</reference>